<dbReference type="Gene3D" id="1.10.10.10">
    <property type="entry name" value="Winged helix-like DNA-binding domain superfamily/Winged helix DNA-binding domain"/>
    <property type="match status" value="1"/>
</dbReference>
<proteinExistence type="predicted"/>
<dbReference type="InterPro" id="IPR036388">
    <property type="entry name" value="WH-like_DNA-bd_sf"/>
</dbReference>
<reference evidence="2 3" key="1">
    <citation type="submission" date="2016-11" db="EMBL/GenBank/DDBJ databases">
        <authorList>
            <person name="Jaros S."/>
            <person name="Januszkiewicz K."/>
            <person name="Wedrychowicz H."/>
        </authorList>
    </citation>
    <scope>NUCLEOTIDE SEQUENCE [LARGE SCALE GENOMIC DNA]</scope>
    <source>
        <strain evidence="2 3">DSM 28715</strain>
    </source>
</reference>
<evidence type="ECO:0000313" key="2">
    <source>
        <dbReference type="EMBL" id="SHH42013.1"/>
    </source>
</evidence>
<evidence type="ECO:0000313" key="3">
    <source>
        <dbReference type="Proteomes" id="UP000184074"/>
    </source>
</evidence>
<dbReference type="RefSeq" id="WP_072902665.1">
    <property type="nucleotide sequence ID" value="NZ_FQXB01000007.1"/>
</dbReference>
<accession>A0A1M5SVI2</accession>
<dbReference type="EMBL" id="FQXB01000007">
    <property type="protein sequence ID" value="SHH42013.1"/>
    <property type="molecule type" value="Genomic_DNA"/>
</dbReference>
<keyword evidence="3" id="KW-1185">Reference proteome</keyword>
<name>A0A1M5SVI2_9RHOB</name>
<dbReference type="STRING" id="1508389.SAMN05444003_3112"/>
<sequence>MGKSNKRKGEGQYAPLPYGLLKSDAWRDLSGSAAKVFLELHTRYNGSNNCRLTLSYAEASEALGLGKATVQRAFGELAEKGFLVLEREGNWYHRRTHEWRITTKPVQRSKGKELATNDWHRYRRTKTKRGSSLEQQGGAVVPFQNRKPVLGSKSEPVRAKNGSSLGSKSEH</sequence>
<dbReference type="Proteomes" id="UP000184074">
    <property type="component" value="Unassembled WGS sequence"/>
</dbReference>
<gene>
    <name evidence="2" type="ORF">SAMN05444003_3112</name>
</gene>
<dbReference type="InterPro" id="IPR036390">
    <property type="entry name" value="WH_DNA-bd_sf"/>
</dbReference>
<feature type="region of interest" description="Disordered" evidence="1">
    <location>
        <begin position="124"/>
        <end position="171"/>
    </location>
</feature>
<evidence type="ECO:0008006" key="4">
    <source>
        <dbReference type="Google" id="ProtNLM"/>
    </source>
</evidence>
<organism evidence="2 3">
    <name type="scientific">Cognatiyoonia sediminum</name>
    <dbReference type="NCBI Taxonomy" id="1508389"/>
    <lineage>
        <taxon>Bacteria</taxon>
        <taxon>Pseudomonadati</taxon>
        <taxon>Pseudomonadota</taxon>
        <taxon>Alphaproteobacteria</taxon>
        <taxon>Rhodobacterales</taxon>
        <taxon>Paracoccaceae</taxon>
        <taxon>Cognatiyoonia</taxon>
    </lineage>
</organism>
<dbReference type="OrthoDB" id="6058756at2"/>
<evidence type="ECO:0000256" key="1">
    <source>
        <dbReference type="SAM" id="MobiDB-lite"/>
    </source>
</evidence>
<dbReference type="AlphaFoldDB" id="A0A1M5SVI2"/>
<feature type="compositionally biased region" description="Polar residues" evidence="1">
    <location>
        <begin position="161"/>
        <end position="171"/>
    </location>
</feature>
<dbReference type="SUPFAM" id="SSF46785">
    <property type="entry name" value="Winged helix' DNA-binding domain"/>
    <property type="match status" value="1"/>
</dbReference>
<protein>
    <recommendedName>
        <fullName evidence="4">Helix-turn-helix domain-containing protein</fullName>
    </recommendedName>
</protein>